<comment type="similarity">
    <text evidence="1">Belongs to the FMO family.</text>
</comment>
<dbReference type="InterPro" id="IPR000960">
    <property type="entry name" value="Flavin_mOase"/>
</dbReference>
<keyword evidence="6" id="KW-0560">Oxidoreductase</keyword>
<keyword evidence="3" id="KW-0285">Flavoprotein</keyword>
<protein>
    <recommendedName>
        <fullName evidence="9">Monooxygenase</fullName>
    </recommendedName>
</protein>
<comment type="similarity">
    <text evidence="2">Belongs to the FAD-binding monooxygenase family.</text>
</comment>
<evidence type="ECO:0000313" key="7">
    <source>
        <dbReference type="EMBL" id="PQP20827.1"/>
    </source>
</evidence>
<evidence type="ECO:0000256" key="1">
    <source>
        <dbReference type="ARBA" id="ARBA00009183"/>
    </source>
</evidence>
<dbReference type="EMBL" id="PUIO01000038">
    <property type="protein sequence ID" value="PQP20827.1"/>
    <property type="molecule type" value="Genomic_DNA"/>
</dbReference>
<evidence type="ECO:0000313" key="8">
    <source>
        <dbReference type="Proteomes" id="UP000239290"/>
    </source>
</evidence>
<dbReference type="Pfam" id="PF00743">
    <property type="entry name" value="FMO-like"/>
    <property type="match status" value="1"/>
</dbReference>
<keyword evidence="5" id="KW-0521">NADP</keyword>
<gene>
    <name evidence="7" type="ORF">C5613_27000</name>
</gene>
<sequence>MTHRYCIIGAGYTGLAVAKAFTDLGLDYDHVEATDAIGGNWSHGVYDSTYLISSKDVTGYPDFPMREDYPDFPSAAQMREYLCAFAAEFGLDHRIEFGALVTDVAPRDGSGLAGWRVELADGEMREYAGVVVANGHYWDINVPSYPGEFTGTQIHSKNYKRPADLDGRRVLVVGAGNSGCDLAVEAALTFGTAELSLRRSYWFIPKYVLGIPSSRFDVGSVPVPKLV</sequence>
<dbReference type="InterPro" id="IPR036188">
    <property type="entry name" value="FAD/NAD-bd_sf"/>
</dbReference>
<evidence type="ECO:0000256" key="2">
    <source>
        <dbReference type="ARBA" id="ARBA00010139"/>
    </source>
</evidence>
<dbReference type="GO" id="GO:0004499">
    <property type="term" value="F:N,N-dimethylaniline monooxygenase activity"/>
    <property type="evidence" value="ECO:0007669"/>
    <property type="project" value="InterPro"/>
</dbReference>
<dbReference type="InterPro" id="IPR050346">
    <property type="entry name" value="FMO-like"/>
</dbReference>
<organism evidence="7 8">
    <name type="scientific">Rhodococcus opacus</name>
    <name type="common">Nocardia opaca</name>
    <dbReference type="NCBI Taxonomy" id="37919"/>
    <lineage>
        <taxon>Bacteria</taxon>
        <taxon>Bacillati</taxon>
        <taxon>Actinomycetota</taxon>
        <taxon>Actinomycetes</taxon>
        <taxon>Mycobacteriales</taxon>
        <taxon>Nocardiaceae</taxon>
        <taxon>Rhodococcus</taxon>
    </lineage>
</organism>
<keyword evidence="4" id="KW-0274">FAD</keyword>
<dbReference type="GO" id="GO:0050661">
    <property type="term" value="F:NADP binding"/>
    <property type="evidence" value="ECO:0007669"/>
    <property type="project" value="InterPro"/>
</dbReference>
<evidence type="ECO:0008006" key="9">
    <source>
        <dbReference type="Google" id="ProtNLM"/>
    </source>
</evidence>
<dbReference type="Proteomes" id="UP000239290">
    <property type="component" value="Unassembled WGS sequence"/>
</dbReference>
<name>A0A2S8J1J9_RHOOP</name>
<dbReference type="AlphaFoldDB" id="A0A2S8J1J9"/>
<proteinExistence type="inferred from homology"/>
<evidence type="ECO:0000256" key="3">
    <source>
        <dbReference type="ARBA" id="ARBA00022630"/>
    </source>
</evidence>
<dbReference type="Gene3D" id="3.50.50.60">
    <property type="entry name" value="FAD/NAD(P)-binding domain"/>
    <property type="match status" value="1"/>
</dbReference>
<dbReference type="PANTHER" id="PTHR23023">
    <property type="entry name" value="DIMETHYLANILINE MONOOXYGENASE"/>
    <property type="match status" value="1"/>
</dbReference>
<evidence type="ECO:0000256" key="5">
    <source>
        <dbReference type="ARBA" id="ARBA00022857"/>
    </source>
</evidence>
<accession>A0A2S8J1J9</accession>
<dbReference type="GO" id="GO:0050660">
    <property type="term" value="F:flavin adenine dinucleotide binding"/>
    <property type="evidence" value="ECO:0007669"/>
    <property type="project" value="InterPro"/>
</dbReference>
<dbReference type="InterPro" id="IPR020946">
    <property type="entry name" value="Flavin_mOase-like"/>
</dbReference>
<dbReference type="PRINTS" id="PR00370">
    <property type="entry name" value="FMOXYGENASE"/>
</dbReference>
<comment type="caution">
    <text evidence="7">The sequence shown here is derived from an EMBL/GenBank/DDBJ whole genome shotgun (WGS) entry which is preliminary data.</text>
</comment>
<dbReference type="SUPFAM" id="SSF51905">
    <property type="entry name" value="FAD/NAD(P)-binding domain"/>
    <property type="match status" value="1"/>
</dbReference>
<reference evidence="8" key="1">
    <citation type="submission" date="2018-02" db="EMBL/GenBank/DDBJ databases">
        <title>Draft genome sequencing of Rhodococcus opacus KU647198.</title>
        <authorList>
            <person name="Zheng B.-X."/>
        </authorList>
    </citation>
    <scope>NUCLEOTIDE SEQUENCE [LARGE SCALE GENOMIC DNA]</scope>
    <source>
        <strain evidence="8">04-OD7</strain>
    </source>
</reference>
<evidence type="ECO:0000256" key="4">
    <source>
        <dbReference type="ARBA" id="ARBA00022827"/>
    </source>
</evidence>
<evidence type="ECO:0000256" key="6">
    <source>
        <dbReference type="ARBA" id="ARBA00023002"/>
    </source>
</evidence>